<dbReference type="EMBL" id="LJCR01000077">
    <property type="protein sequence ID" value="KPV54305.1"/>
    <property type="molecule type" value="Genomic_DNA"/>
</dbReference>
<evidence type="ECO:0000256" key="1">
    <source>
        <dbReference type="ARBA" id="ARBA00010751"/>
    </source>
</evidence>
<dbReference type="PANTHER" id="PTHR34068:SF2">
    <property type="entry name" value="UPF0145 PROTEIN SCO3412"/>
    <property type="match status" value="1"/>
</dbReference>
<protein>
    <recommendedName>
        <fullName evidence="2">UPF0145 protein SE17_04575</fullName>
    </recommendedName>
</protein>
<dbReference type="PATRIC" id="fig|186479.3.peg.10108"/>
<dbReference type="HAMAP" id="MF_00338">
    <property type="entry name" value="UPF0145"/>
    <property type="match status" value="1"/>
</dbReference>
<comment type="caution">
    <text evidence="3">The sequence shown here is derived from an EMBL/GenBank/DDBJ whole genome shotgun (WGS) entry which is preliminary data.</text>
</comment>
<organism evidence="3 4">
    <name type="scientific">Kouleothrix aurantiaca</name>
    <dbReference type="NCBI Taxonomy" id="186479"/>
    <lineage>
        <taxon>Bacteria</taxon>
        <taxon>Bacillati</taxon>
        <taxon>Chloroflexota</taxon>
        <taxon>Chloroflexia</taxon>
        <taxon>Chloroflexales</taxon>
        <taxon>Roseiflexineae</taxon>
        <taxon>Roseiflexaceae</taxon>
        <taxon>Kouleothrix</taxon>
    </lineage>
</organism>
<dbReference type="Proteomes" id="UP000050509">
    <property type="component" value="Unassembled WGS sequence"/>
</dbReference>
<reference evidence="3 4" key="1">
    <citation type="submission" date="2015-09" db="EMBL/GenBank/DDBJ databases">
        <title>Draft genome sequence of Kouleothrix aurantiaca JCM 19913.</title>
        <authorList>
            <person name="Hemp J."/>
        </authorList>
    </citation>
    <scope>NUCLEOTIDE SEQUENCE [LARGE SCALE GENOMIC DNA]</scope>
    <source>
        <strain evidence="3 4">COM-B</strain>
    </source>
</reference>
<evidence type="ECO:0000313" key="4">
    <source>
        <dbReference type="Proteomes" id="UP000050509"/>
    </source>
</evidence>
<dbReference type="Pfam" id="PF01906">
    <property type="entry name" value="YbjQ_1"/>
    <property type="match status" value="1"/>
</dbReference>
<dbReference type="PANTHER" id="PTHR34068">
    <property type="entry name" value="UPF0145 PROTEIN YBJQ"/>
    <property type="match status" value="1"/>
</dbReference>
<dbReference type="InterPro" id="IPR002765">
    <property type="entry name" value="UPF0145_YbjQ-like"/>
</dbReference>
<accession>A0A0P9DLB1</accession>
<proteinExistence type="inferred from homology"/>
<keyword evidence="4" id="KW-1185">Reference proteome</keyword>
<dbReference type="AlphaFoldDB" id="A0A0P9DLB1"/>
<name>A0A0P9DLB1_9CHLR</name>
<evidence type="ECO:0000313" key="3">
    <source>
        <dbReference type="EMBL" id="KPV54305.1"/>
    </source>
</evidence>
<gene>
    <name evidence="3" type="ORF">SE17_04575</name>
</gene>
<dbReference type="InterPro" id="IPR035439">
    <property type="entry name" value="UPF0145_dom_sf"/>
</dbReference>
<dbReference type="SUPFAM" id="SSF117782">
    <property type="entry name" value="YbjQ-like"/>
    <property type="match status" value="1"/>
</dbReference>
<sequence length="110" mass="11393">MITSAFTLPGYQMVRSLGIVRGLTVRSASIGGQIAAAFQSLGGGNIRTMTAVCEHTRTDAYLMVLAHAAQLGANAIIGFRYDTTEIAQGMTEVLAYGTAVIVEPEGNAGG</sequence>
<comment type="similarity">
    <text evidence="1 2">Belongs to the UPF0145 family.</text>
</comment>
<dbReference type="Gene3D" id="3.30.110.70">
    <property type="entry name" value="Hypothetical protein apc22750. Chain B"/>
    <property type="match status" value="1"/>
</dbReference>
<evidence type="ECO:0000256" key="2">
    <source>
        <dbReference type="HAMAP-Rule" id="MF_00338"/>
    </source>
</evidence>